<name>A0AAW1RC92_9CHLO</name>
<feature type="region of interest" description="Disordered" evidence="1">
    <location>
        <begin position="104"/>
        <end position="379"/>
    </location>
</feature>
<feature type="compositionally biased region" description="Low complexity" evidence="1">
    <location>
        <begin position="335"/>
        <end position="351"/>
    </location>
</feature>
<keyword evidence="2" id="KW-0812">Transmembrane</keyword>
<keyword evidence="2" id="KW-0472">Membrane</keyword>
<feature type="compositionally biased region" description="Polar residues" evidence="1">
    <location>
        <begin position="134"/>
        <end position="144"/>
    </location>
</feature>
<keyword evidence="2" id="KW-1133">Transmembrane helix</keyword>
<dbReference type="EMBL" id="JALJOS010000014">
    <property type="protein sequence ID" value="KAK9831248.1"/>
    <property type="molecule type" value="Genomic_DNA"/>
</dbReference>
<evidence type="ECO:0000313" key="4">
    <source>
        <dbReference type="Proteomes" id="UP001438707"/>
    </source>
</evidence>
<evidence type="ECO:0000256" key="2">
    <source>
        <dbReference type="SAM" id="Phobius"/>
    </source>
</evidence>
<proteinExistence type="predicted"/>
<sequence>MASELSKFIDDELQKVDTAEERERLISKLRVRTTARDAPNLSRAGPSLQEQLLPRKRLLIIGLCAFLLVAVAAVAVSKGSSSGKGVAMERSSEYANDQDQQDLINSAYPMPGESGSDTLQETGDIPPPGREQGVETNAPGSPATNIRDDEGSTVTPANASGDELENMPPIPTHHKHPPPAPSSRKMGPSTTPATVSTKGTHISSTDPDASDEQPPEAFDKLAEPTDEYGSEAEYESESGQMPIELAPSPELSEQQARDRATEKFEAQVEENSEMGTSEDRSAAPGERASDEDGPFEDDSSDTGSYADDEDIMAAQRAQSEGSKSDVSRDAEKAVEAANEAQEAEGAAQIQEESQRARDEAQAEGYDIGAPDAKSDEYEG</sequence>
<protein>
    <submittedName>
        <fullName evidence="3">Uncharacterized protein</fullName>
    </submittedName>
</protein>
<dbReference type="Proteomes" id="UP001438707">
    <property type="component" value="Unassembled WGS sequence"/>
</dbReference>
<feature type="transmembrane region" description="Helical" evidence="2">
    <location>
        <begin position="58"/>
        <end position="76"/>
    </location>
</feature>
<feature type="compositionally biased region" description="Basic and acidic residues" evidence="1">
    <location>
        <begin position="255"/>
        <end position="266"/>
    </location>
</feature>
<accession>A0AAW1RC92</accession>
<gene>
    <name evidence="3" type="ORF">WJX74_009358</name>
</gene>
<evidence type="ECO:0000256" key="1">
    <source>
        <dbReference type="SAM" id="MobiDB-lite"/>
    </source>
</evidence>
<evidence type="ECO:0000313" key="3">
    <source>
        <dbReference type="EMBL" id="KAK9831248.1"/>
    </source>
</evidence>
<feature type="compositionally biased region" description="Basic and acidic residues" evidence="1">
    <location>
        <begin position="322"/>
        <end position="334"/>
    </location>
</feature>
<keyword evidence="4" id="KW-1185">Reference proteome</keyword>
<reference evidence="3 4" key="1">
    <citation type="journal article" date="2024" name="Nat. Commun.">
        <title>Phylogenomics reveals the evolutionary origins of lichenization in chlorophyte algae.</title>
        <authorList>
            <person name="Puginier C."/>
            <person name="Libourel C."/>
            <person name="Otte J."/>
            <person name="Skaloud P."/>
            <person name="Haon M."/>
            <person name="Grisel S."/>
            <person name="Petersen M."/>
            <person name="Berrin J.G."/>
            <person name="Delaux P.M."/>
            <person name="Dal Grande F."/>
            <person name="Keller J."/>
        </authorList>
    </citation>
    <scope>NUCLEOTIDE SEQUENCE [LARGE SCALE GENOMIC DNA]</scope>
    <source>
        <strain evidence="3 4">SAG 2145</strain>
    </source>
</reference>
<feature type="compositionally biased region" description="Acidic residues" evidence="1">
    <location>
        <begin position="289"/>
        <end position="311"/>
    </location>
</feature>
<comment type="caution">
    <text evidence="3">The sequence shown here is derived from an EMBL/GenBank/DDBJ whole genome shotgun (WGS) entry which is preliminary data.</text>
</comment>
<dbReference type="AlphaFoldDB" id="A0AAW1RC92"/>
<feature type="compositionally biased region" description="Acidic residues" evidence="1">
    <location>
        <begin position="224"/>
        <end position="236"/>
    </location>
</feature>
<feature type="compositionally biased region" description="Polar residues" evidence="1">
    <location>
        <begin position="188"/>
        <end position="207"/>
    </location>
</feature>
<organism evidence="3 4">
    <name type="scientific">Apatococcus lobatus</name>
    <dbReference type="NCBI Taxonomy" id="904363"/>
    <lineage>
        <taxon>Eukaryota</taxon>
        <taxon>Viridiplantae</taxon>
        <taxon>Chlorophyta</taxon>
        <taxon>core chlorophytes</taxon>
        <taxon>Trebouxiophyceae</taxon>
        <taxon>Chlorellales</taxon>
        <taxon>Chlorellaceae</taxon>
        <taxon>Apatococcus</taxon>
    </lineage>
</organism>